<evidence type="ECO:0000313" key="3">
    <source>
        <dbReference type="RefSeq" id="XP_020854914.1"/>
    </source>
</evidence>
<accession>A0A6P5LE01</accession>
<dbReference type="GO" id="GO:0048255">
    <property type="term" value="P:mRNA stabilization"/>
    <property type="evidence" value="ECO:0007669"/>
    <property type="project" value="TreeGrafter"/>
</dbReference>
<dbReference type="GO" id="GO:0005634">
    <property type="term" value="C:nucleus"/>
    <property type="evidence" value="ECO:0007669"/>
    <property type="project" value="TreeGrafter"/>
</dbReference>
<dbReference type="PANTHER" id="PTHR33861">
    <property type="entry name" value="PROTEIN CBG18333"/>
    <property type="match status" value="1"/>
</dbReference>
<dbReference type="PANTHER" id="PTHR33861:SF4">
    <property type="entry name" value="MEIOSIS-SPECIFIC COILED-COIL DOMAIN-CONTAINING PROTEIN MEIOC"/>
    <property type="match status" value="1"/>
</dbReference>
<protein>
    <submittedName>
        <fullName evidence="3">Meiosis-specific coiled-coil domain-containing protein MEIOC-like</fullName>
    </submittedName>
</protein>
<dbReference type="GO" id="GO:0007144">
    <property type="term" value="P:female meiosis I"/>
    <property type="evidence" value="ECO:0007669"/>
    <property type="project" value="TreeGrafter"/>
</dbReference>
<evidence type="ECO:0000256" key="1">
    <source>
        <dbReference type="SAM" id="MobiDB-lite"/>
    </source>
</evidence>
<dbReference type="GO" id="GO:0007141">
    <property type="term" value="P:male meiosis I"/>
    <property type="evidence" value="ECO:0007669"/>
    <property type="project" value="TreeGrafter"/>
</dbReference>
<dbReference type="Pfam" id="PF15189">
    <property type="entry name" value="MEIOC"/>
    <property type="match status" value="1"/>
</dbReference>
<dbReference type="GO" id="GO:0005737">
    <property type="term" value="C:cytoplasm"/>
    <property type="evidence" value="ECO:0007669"/>
    <property type="project" value="TreeGrafter"/>
</dbReference>
<dbReference type="AlphaFoldDB" id="A0A6P5LE01"/>
<gene>
    <name evidence="3" type="primary">LOC110217096</name>
</gene>
<reference evidence="3" key="1">
    <citation type="submission" date="2025-08" db="UniProtKB">
        <authorList>
            <consortium name="RefSeq"/>
        </authorList>
    </citation>
    <scope>IDENTIFICATION</scope>
    <source>
        <tissue evidence="3">Spleen</tissue>
    </source>
</reference>
<dbReference type="InParanoid" id="A0A6P5LE01"/>
<sequence>MELLYPRLKKRRLLGRLSQVRGPGRELEPWRLACSRHRGGSRAWHARLRGGGCALPEASANSWDLVRLLLLRFQGDGRRQDGGTLTIAWQQCPNAKTPGLGQEQEQGPGLGLLSSPPFGAAAAAALCFLLVKPGLTTLNSYSCGDDPSLWKETVHSEDMVQTGDCFNLYKSQVNCKQQGMDKEFSPLLGEITNTPPLESSGSYSNWSVYGDDTSPPTAFQDYANERAQINLSYSGNGLDTFGLVSDILEEPNIPDPVTDWNSLSRLLPPTWTPDFGNNGDYSGYSLKNSVEDFSNFIETQNFSQEHFQISPDIENLQSAFDDLRLVESWLSPSDHSNQLPDNIFKSTYLDNSAFKTNSVIQPKGFPLQNEEFNQSETNYEKMKLNNDFEKNCSDLNSYFLSRYKDRASIQKESWKPDRANEKIMKINIQEQMKCSNDLGSLTADPYIFHENHLLPKINEGMIPSQQIQPSIPPPLCFVNQPFPEENLSAVVDRKSQETSLLNDPSNFSFMGNFEDHGCQFPRNSKAVPLKPLDYDLSINTALQNGNCQSFFREHIWVDGHMLSPVPVENSAFVKPLASGCQPSSGVSVLSCGSAMHQSLISPSYYQQIPPVPFRKEGKLQMPNGVHNGLRFPNSDTENRKPNIQTGCFPLNPVASKGHHYCKIPAHLSSTCLLQQNAASEHSDRYRVRKKQSLDDRKGRKNLIPQPSYVGQNRQQFNIFQKKQEKNNVNVSDFINPSFLPAFPFVSELKQNPNFTPFNPSPFMPTTNFSFPPSAFPLSELVDIFHDGGLTNLNPFVSDLFCREVKPPYFAFPPPFNKYRLPRNRSGPANELHTQLEECCEQWRALEKERKKTEADLARNFPGKRVSSSNNTPVSRLPANPSRVDRLIMDQLKEQARVLTLLRKMEKLRGSPVHENISITLERHLEAIRATQAKRKDELVNAANPPHQRIRCNKEKDVLALALVIKELAFATRKTRTALWCALQMTLPKTCFRLPVKQEEIERVLQELCPQNASTQEKIIVEHESHGIEKGSREHQVDS</sequence>
<dbReference type="KEGG" id="pcw:110217096"/>
<dbReference type="RefSeq" id="XP_020854914.1">
    <property type="nucleotide sequence ID" value="XM_020999255.1"/>
</dbReference>
<dbReference type="InterPro" id="IPR027963">
    <property type="entry name" value="MEIOC"/>
</dbReference>
<dbReference type="GeneID" id="110217096"/>
<dbReference type="Proteomes" id="UP000515140">
    <property type="component" value="Unplaced"/>
</dbReference>
<feature type="region of interest" description="Disordered" evidence="1">
    <location>
        <begin position="680"/>
        <end position="706"/>
    </location>
</feature>
<proteinExistence type="predicted"/>
<evidence type="ECO:0000313" key="2">
    <source>
        <dbReference type="Proteomes" id="UP000515140"/>
    </source>
</evidence>
<keyword evidence="2" id="KW-1185">Reference proteome</keyword>
<name>A0A6P5LE01_PHACI</name>
<feature type="region of interest" description="Disordered" evidence="1">
    <location>
        <begin position="860"/>
        <end position="879"/>
    </location>
</feature>
<organism evidence="2 3">
    <name type="scientific">Phascolarctos cinereus</name>
    <name type="common">Koala</name>
    <dbReference type="NCBI Taxonomy" id="38626"/>
    <lineage>
        <taxon>Eukaryota</taxon>
        <taxon>Metazoa</taxon>
        <taxon>Chordata</taxon>
        <taxon>Craniata</taxon>
        <taxon>Vertebrata</taxon>
        <taxon>Euteleostomi</taxon>
        <taxon>Mammalia</taxon>
        <taxon>Metatheria</taxon>
        <taxon>Diprotodontia</taxon>
        <taxon>Phascolarctidae</taxon>
        <taxon>Phascolarctos</taxon>
    </lineage>
</organism>
<feature type="compositionally biased region" description="Basic and acidic residues" evidence="1">
    <location>
        <begin position="680"/>
        <end position="697"/>
    </location>
</feature>